<name>A0ABS3C362_9BACT</name>
<keyword evidence="3" id="KW-1185">Reference proteome</keyword>
<gene>
    <name evidence="2" type="ORF">J0A68_03670</name>
</gene>
<evidence type="ECO:0000256" key="1">
    <source>
        <dbReference type="SAM" id="MobiDB-lite"/>
    </source>
</evidence>
<reference evidence="2 3" key="1">
    <citation type="submission" date="2021-03" db="EMBL/GenBank/DDBJ databases">
        <title>novel species isolated from a fishpond in China.</title>
        <authorList>
            <person name="Lu H."/>
            <person name="Cai Z."/>
        </authorList>
    </citation>
    <scope>NUCLEOTIDE SEQUENCE [LARGE SCALE GENOMIC DNA]</scope>
    <source>
        <strain evidence="2 3">H41</strain>
    </source>
</reference>
<organism evidence="2 3">
    <name type="scientific">Algoriphagus oliviformis</name>
    <dbReference type="NCBI Taxonomy" id="2811231"/>
    <lineage>
        <taxon>Bacteria</taxon>
        <taxon>Pseudomonadati</taxon>
        <taxon>Bacteroidota</taxon>
        <taxon>Cytophagia</taxon>
        <taxon>Cytophagales</taxon>
        <taxon>Cyclobacteriaceae</taxon>
        <taxon>Algoriphagus</taxon>
    </lineage>
</organism>
<dbReference type="RefSeq" id="WP_206576827.1">
    <property type="nucleotide sequence ID" value="NZ_JAFKCT010000001.1"/>
</dbReference>
<evidence type="ECO:0000313" key="2">
    <source>
        <dbReference type="EMBL" id="MBN7810039.1"/>
    </source>
</evidence>
<dbReference type="EMBL" id="JAFKCT010000001">
    <property type="protein sequence ID" value="MBN7810039.1"/>
    <property type="molecule type" value="Genomic_DNA"/>
</dbReference>
<dbReference type="Proteomes" id="UP000664317">
    <property type="component" value="Unassembled WGS sequence"/>
</dbReference>
<proteinExistence type="predicted"/>
<feature type="region of interest" description="Disordered" evidence="1">
    <location>
        <begin position="104"/>
        <end position="126"/>
    </location>
</feature>
<accession>A0ABS3C362</accession>
<evidence type="ECO:0000313" key="3">
    <source>
        <dbReference type="Proteomes" id="UP000664317"/>
    </source>
</evidence>
<protein>
    <submittedName>
        <fullName evidence="2">Molecular chaperone DnaK</fullName>
    </submittedName>
</protein>
<sequence length="126" mass="14461">MKIEKKDFEKMRAKYAREIGSGKPATNKKGKIKKQTDWIFFDRKSLEAILAETDPEKGGIRFYFTEYTSRTAKKYHPKQGELYNGLMTLVYEAASCEALAEEPGEDFENVGHSCPPTCQTPEKKRK</sequence>
<comment type="caution">
    <text evidence="2">The sequence shown here is derived from an EMBL/GenBank/DDBJ whole genome shotgun (WGS) entry which is preliminary data.</text>
</comment>